<organism evidence="2 3">
    <name type="scientific">Umbelopsis vinacea</name>
    <dbReference type="NCBI Taxonomy" id="44442"/>
    <lineage>
        <taxon>Eukaryota</taxon>
        <taxon>Fungi</taxon>
        <taxon>Fungi incertae sedis</taxon>
        <taxon>Mucoromycota</taxon>
        <taxon>Mucoromycotina</taxon>
        <taxon>Umbelopsidomycetes</taxon>
        <taxon>Umbelopsidales</taxon>
        <taxon>Umbelopsidaceae</taxon>
        <taxon>Umbelopsis</taxon>
    </lineage>
</organism>
<feature type="transmembrane region" description="Helical" evidence="1">
    <location>
        <begin position="85"/>
        <end position="103"/>
    </location>
</feature>
<accession>A0A8H7PEE9</accession>
<dbReference type="AlphaFoldDB" id="A0A8H7PEE9"/>
<evidence type="ECO:0000313" key="2">
    <source>
        <dbReference type="EMBL" id="KAG2172150.1"/>
    </source>
</evidence>
<reference evidence="2" key="1">
    <citation type="submission" date="2020-12" db="EMBL/GenBank/DDBJ databases">
        <title>Metabolic potential, ecology and presence of endohyphal bacteria is reflected in genomic diversity of Mucoromycotina.</title>
        <authorList>
            <person name="Muszewska A."/>
            <person name="Okrasinska A."/>
            <person name="Steczkiewicz K."/>
            <person name="Drgas O."/>
            <person name="Orlowska M."/>
            <person name="Perlinska-Lenart U."/>
            <person name="Aleksandrzak-Piekarczyk T."/>
            <person name="Szatraj K."/>
            <person name="Zielenkiewicz U."/>
            <person name="Pilsyk S."/>
            <person name="Malc E."/>
            <person name="Mieczkowski P."/>
            <person name="Kruszewska J.S."/>
            <person name="Biernat P."/>
            <person name="Pawlowska J."/>
        </authorList>
    </citation>
    <scope>NUCLEOTIDE SEQUENCE</scope>
    <source>
        <strain evidence="2">WA0000051536</strain>
    </source>
</reference>
<proteinExistence type="predicted"/>
<feature type="transmembrane region" description="Helical" evidence="1">
    <location>
        <begin position="197"/>
        <end position="219"/>
    </location>
</feature>
<sequence length="271" mass="30054">MVLTFTVSFGSIYAVQTVATLSLLAAQTIAMSLHIFGRHGSVKLPFYLLYTGNIFGTVAAFMMVANGHNLLSSQEAGSANSFFTYLYFVSYVQWTIGILRSSYESRFGVENRSLIVTASGSIILSVIILVAAMSSYFAQQYMGMYLQFSMGKILTWGHTVIGLCPLMIMAVAKYSYRNLTPQNKEIVKPFSERSRSLGFFFSMLVANEIHGIVLLSYPPANWKDMFSILGVAFVIGTVIYLMAGRDIPFLQEPTYEKLVSEKKSLEGGNNE</sequence>
<evidence type="ECO:0000313" key="3">
    <source>
        <dbReference type="Proteomes" id="UP000612746"/>
    </source>
</evidence>
<keyword evidence="3" id="KW-1185">Reference proteome</keyword>
<dbReference type="Proteomes" id="UP000612746">
    <property type="component" value="Unassembled WGS sequence"/>
</dbReference>
<keyword evidence="1" id="KW-0472">Membrane</keyword>
<feature type="transmembrane region" description="Helical" evidence="1">
    <location>
        <begin position="225"/>
        <end position="243"/>
    </location>
</feature>
<name>A0A8H7PEE9_9FUNG</name>
<dbReference type="EMBL" id="JAEPRA010000026">
    <property type="protein sequence ID" value="KAG2172150.1"/>
    <property type="molecule type" value="Genomic_DNA"/>
</dbReference>
<protein>
    <submittedName>
        <fullName evidence="2">Uncharacterized protein</fullName>
    </submittedName>
</protein>
<evidence type="ECO:0000256" key="1">
    <source>
        <dbReference type="SAM" id="Phobius"/>
    </source>
</evidence>
<comment type="caution">
    <text evidence="2">The sequence shown here is derived from an EMBL/GenBank/DDBJ whole genome shotgun (WGS) entry which is preliminary data.</text>
</comment>
<feature type="transmembrane region" description="Helical" evidence="1">
    <location>
        <begin position="47"/>
        <end position="65"/>
    </location>
</feature>
<feature type="transmembrane region" description="Helical" evidence="1">
    <location>
        <begin position="156"/>
        <end position="176"/>
    </location>
</feature>
<gene>
    <name evidence="2" type="ORF">INT44_006619</name>
</gene>
<keyword evidence="1" id="KW-0812">Transmembrane</keyword>
<feature type="transmembrane region" description="Helical" evidence="1">
    <location>
        <begin position="12"/>
        <end position="35"/>
    </location>
</feature>
<dbReference type="OrthoDB" id="2482898at2759"/>
<feature type="transmembrane region" description="Helical" evidence="1">
    <location>
        <begin position="115"/>
        <end position="136"/>
    </location>
</feature>
<keyword evidence="1" id="KW-1133">Transmembrane helix</keyword>